<organism evidence="2 3">
    <name type="scientific">Pycnococcus provasolii</name>
    <dbReference type="NCBI Taxonomy" id="41880"/>
    <lineage>
        <taxon>Eukaryota</taxon>
        <taxon>Viridiplantae</taxon>
        <taxon>Chlorophyta</taxon>
        <taxon>Pseudoscourfieldiophyceae</taxon>
        <taxon>Pseudoscourfieldiales</taxon>
        <taxon>Pycnococcaceae</taxon>
        <taxon>Pycnococcus</taxon>
    </lineage>
</organism>
<evidence type="ECO:0000313" key="3">
    <source>
        <dbReference type="Proteomes" id="UP000660262"/>
    </source>
</evidence>
<accession>A0A830H5R5</accession>
<dbReference type="Proteomes" id="UP000660262">
    <property type="component" value="Unassembled WGS sequence"/>
</dbReference>
<proteinExistence type="predicted"/>
<gene>
    <name evidence="2" type="ORF">PPROV_000036900</name>
</gene>
<name>A0A830H5R5_9CHLO</name>
<sequence length="250" mass="27073">MAGYWRNAGSQRLAHNSDMGNSAAFDTARMHRAGTSAHSYTFGGVAEQGVGPVPSNVGVPQKPAMVRHKFLESETKSGPVVTPRKLKAASGFDYEGPWIPTSRTRNADVATFWDKSENSSYEPQRAQKYTARMNKEKGAMGSIDLAAADRSTEVFTAGVCATEINKTGALIERHWGMQRPQTSSAVQRRDHNNVTGMSSRGTGMPATMSGGGPREYQQSRADARRNKVLGLQSSVPIGIGRKTDRPLSAW</sequence>
<protein>
    <submittedName>
        <fullName evidence="2">Uncharacterized protein</fullName>
    </submittedName>
</protein>
<keyword evidence="3" id="KW-1185">Reference proteome</keyword>
<reference evidence="2" key="1">
    <citation type="submission" date="2020-10" db="EMBL/GenBank/DDBJ databases">
        <title>Unveiling of a novel bifunctional photoreceptor, Dualchrome1, isolated from a cosmopolitan green alga.</title>
        <authorList>
            <person name="Suzuki S."/>
            <person name="Kawachi M."/>
        </authorList>
    </citation>
    <scope>NUCLEOTIDE SEQUENCE</scope>
    <source>
        <strain evidence="2">NIES 2893</strain>
    </source>
</reference>
<dbReference type="EMBL" id="BNJQ01000001">
    <property type="protein sequence ID" value="GHP01613.1"/>
    <property type="molecule type" value="Genomic_DNA"/>
</dbReference>
<comment type="caution">
    <text evidence="2">The sequence shown here is derived from an EMBL/GenBank/DDBJ whole genome shotgun (WGS) entry which is preliminary data.</text>
</comment>
<evidence type="ECO:0000313" key="2">
    <source>
        <dbReference type="EMBL" id="GHP01613.1"/>
    </source>
</evidence>
<dbReference type="AlphaFoldDB" id="A0A830H5R5"/>
<evidence type="ECO:0000256" key="1">
    <source>
        <dbReference type="SAM" id="MobiDB-lite"/>
    </source>
</evidence>
<feature type="region of interest" description="Disordered" evidence="1">
    <location>
        <begin position="178"/>
        <end position="223"/>
    </location>
</feature>